<evidence type="ECO:0000256" key="6">
    <source>
        <dbReference type="ARBA" id="ARBA00023187"/>
    </source>
</evidence>
<dbReference type="InterPro" id="IPR013260">
    <property type="entry name" value="mRNA_splic_SYF2"/>
</dbReference>
<proteinExistence type="inferred from homology"/>
<evidence type="ECO:0000256" key="2">
    <source>
        <dbReference type="ARBA" id="ARBA00010028"/>
    </source>
</evidence>
<feature type="compositionally biased region" description="Basic and acidic residues" evidence="9">
    <location>
        <begin position="35"/>
        <end position="50"/>
    </location>
</feature>
<feature type="region of interest" description="Disordered" evidence="9">
    <location>
        <begin position="35"/>
        <end position="88"/>
    </location>
</feature>
<dbReference type="Proteomes" id="UP000694255">
    <property type="component" value="Unassembled WGS sequence"/>
</dbReference>
<comment type="subunit">
    <text evidence="8">May be part of a spliceosome complex.</text>
</comment>
<reference evidence="10 11" key="1">
    <citation type="journal article" date="2021" name="DNA Res.">
        <title>Genome analysis of Candida subhashii reveals its hybrid nature and dual mitochondrial genome conformations.</title>
        <authorList>
            <person name="Mixao V."/>
            <person name="Hegedusova E."/>
            <person name="Saus E."/>
            <person name="Pryszcz L.P."/>
            <person name="Cillingova A."/>
            <person name="Nosek J."/>
            <person name="Gabaldon T."/>
        </authorList>
    </citation>
    <scope>NUCLEOTIDE SEQUENCE [LARGE SCALE GENOMIC DNA]</scope>
    <source>
        <strain evidence="10 11">CBS 10753</strain>
    </source>
</reference>
<protein>
    <recommendedName>
        <fullName evidence="3 8">Pre-mRNA-splicing factor SYF2</fullName>
    </recommendedName>
</protein>
<name>A0A8J5QRP1_9ASCO</name>
<evidence type="ECO:0000256" key="5">
    <source>
        <dbReference type="ARBA" id="ARBA00022728"/>
    </source>
</evidence>
<dbReference type="GO" id="GO:0005681">
    <property type="term" value="C:spliceosomal complex"/>
    <property type="evidence" value="ECO:0007669"/>
    <property type="project" value="UniProtKB-KW"/>
</dbReference>
<comment type="caution">
    <text evidence="10">The sequence shown here is derived from an EMBL/GenBank/DDBJ whole genome shotgun (WGS) entry which is preliminary data.</text>
</comment>
<comment type="similarity">
    <text evidence="2 8">Belongs to the SYF2 family.</text>
</comment>
<evidence type="ECO:0000256" key="9">
    <source>
        <dbReference type="SAM" id="MobiDB-lite"/>
    </source>
</evidence>
<keyword evidence="7 8" id="KW-0539">Nucleus</keyword>
<keyword evidence="11" id="KW-1185">Reference proteome</keyword>
<evidence type="ECO:0000256" key="8">
    <source>
        <dbReference type="RuleBase" id="RU367148"/>
    </source>
</evidence>
<accession>A0A8J5QRP1</accession>
<evidence type="ECO:0000313" key="10">
    <source>
        <dbReference type="EMBL" id="KAG7664057.1"/>
    </source>
</evidence>
<evidence type="ECO:0000256" key="1">
    <source>
        <dbReference type="ARBA" id="ARBA00004123"/>
    </source>
</evidence>
<keyword evidence="5 8" id="KW-0747">Spliceosome</keyword>
<dbReference type="GeneID" id="73469236"/>
<dbReference type="GO" id="GO:0000398">
    <property type="term" value="P:mRNA splicing, via spliceosome"/>
    <property type="evidence" value="ECO:0007669"/>
    <property type="project" value="UniProtKB-UniRule"/>
</dbReference>
<feature type="compositionally biased region" description="Basic and acidic residues" evidence="9">
    <location>
        <begin position="71"/>
        <end position="88"/>
    </location>
</feature>
<evidence type="ECO:0000256" key="3">
    <source>
        <dbReference type="ARBA" id="ARBA00014745"/>
    </source>
</evidence>
<organism evidence="10 11">
    <name type="scientific">[Candida] subhashii</name>
    <dbReference type="NCBI Taxonomy" id="561895"/>
    <lineage>
        <taxon>Eukaryota</taxon>
        <taxon>Fungi</taxon>
        <taxon>Dikarya</taxon>
        <taxon>Ascomycota</taxon>
        <taxon>Saccharomycotina</taxon>
        <taxon>Pichiomycetes</taxon>
        <taxon>Debaryomycetaceae</taxon>
        <taxon>Spathaspora</taxon>
    </lineage>
</organism>
<evidence type="ECO:0000256" key="4">
    <source>
        <dbReference type="ARBA" id="ARBA00022664"/>
    </source>
</evidence>
<dbReference type="AlphaFoldDB" id="A0A8J5QRP1"/>
<keyword evidence="6 8" id="KW-0508">mRNA splicing</keyword>
<comment type="subcellular location">
    <subcellularLocation>
        <location evidence="1 8">Nucleus</location>
    </subcellularLocation>
</comment>
<dbReference type="Pfam" id="PF08231">
    <property type="entry name" value="SYF2"/>
    <property type="match status" value="1"/>
</dbReference>
<dbReference type="OrthoDB" id="199717at2759"/>
<evidence type="ECO:0000313" key="11">
    <source>
        <dbReference type="Proteomes" id="UP000694255"/>
    </source>
</evidence>
<evidence type="ECO:0000256" key="7">
    <source>
        <dbReference type="ARBA" id="ARBA00023242"/>
    </source>
</evidence>
<comment type="function">
    <text evidence="8">Involved in pre-mRNA splicing.</text>
</comment>
<dbReference type="EMBL" id="JAGSYN010000109">
    <property type="protein sequence ID" value="KAG7664057.1"/>
    <property type="molecule type" value="Genomic_DNA"/>
</dbReference>
<gene>
    <name evidence="10" type="ORF">J8A68_002435</name>
</gene>
<dbReference type="RefSeq" id="XP_049264289.1">
    <property type="nucleotide sequence ID" value="XM_049406185.1"/>
</dbReference>
<sequence>MTDLNDSEEITNKIVAPVVSDALSRFQALKAKRQEAKKLNKREIFQDAKNQRMASIKARQEEINKQNQEAGDDRHTKQDEKDQSEKNLEYTIEETEKWQAKQKKKNNNHRDGTQNLDILAETTYIKEISDIKIDKEEYNRQKKSLMEKYNIDDESQLKSIVDVENKPSPQTMSEMDGLQNKNQVTLNAVVQYKVFIEESRDRRRATKSDFEHVACEFHVMSLEQSWTVAIVSIEVLELHLEPAYKRQGRT</sequence>
<keyword evidence="4 8" id="KW-0507">mRNA processing</keyword>